<dbReference type="EMBL" id="BNEA01000018">
    <property type="protein sequence ID" value="GHI58233.1"/>
    <property type="molecule type" value="Genomic_DNA"/>
</dbReference>
<proteinExistence type="predicted"/>
<evidence type="ECO:0000256" key="1">
    <source>
        <dbReference type="ARBA" id="ARBA00023002"/>
    </source>
</evidence>
<dbReference type="InterPro" id="IPR011576">
    <property type="entry name" value="Pyridox_Oxase_N"/>
</dbReference>
<protein>
    <submittedName>
        <fullName evidence="3">PPOX class F420-dependent enzyme</fullName>
    </submittedName>
</protein>
<dbReference type="InterPro" id="IPR052019">
    <property type="entry name" value="F420H2_bilvrd_red/Heme_oxyg"/>
</dbReference>
<accession>A0ABQ3RQW1</accession>
<dbReference type="NCBIfam" id="TIGR03618">
    <property type="entry name" value="Rv1155_F420"/>
    <property type="match status" value="1"/>
</dbReference>
<sequence>MSILPGDRLDLLERPLFVHLATLRPDGTPQSNPMWARWDGELLWFTSTTGRRKYRNIAADPRVAVSVNDPDQPYRYLEVRGVVERVDPDPECRLFTALAERYGRELNGALPGDAPDRIAIGVRPLHASWQ</sequence>
<dbReference type="Proteomes" id="UP000646738">
    <property type="component" value="Unassembled WGS sequence"/>
</dbReference>
<evidence type="ECO:0000313" key="4">
    <source>
        <dbReference type="Proteomes" id="UP000646738"/>
    </source>
</evidence>
<dbReference type="InterPro" id="IPR019920">
    <property type="entry name" value="F420-binding_dom_put"/>
</dbReference>
<keyword evidence="1" id="KW-0560">Oxidoreductase</keyword>
<dbReference type="InterPro" id="IPR012349">
    <property type="entry name" value="Split_barrel_FMN-bd"/>
</dbReference>
<dbReference type="PANTHER" id="PTHR35176">
    <property type="entry name" value="HEME OXYGENASE HI_0854-RELATED"/>
    <property type="match status" value="1"/>
</dbReference>
<comment type="caution">
    <text evidence="3">The sequence shown here is derived from an EMBL/GenBank/DDBJ whole genome shotgun (WGS) entry which is preliminary data.</text>
</comment>
<evidence type="ECO:0000259" key="2">
    <source>
        <dbReference type="Pfam" id="PF01243"/>
    </source>
</evidence>
<dbReference type="SUPFAM" id="SSF50475">
    <property type="entry name" value="FMN-binding split barrel"/>
    <property type="match status" value="1"/>
</dbReference>
<reference evidence="4" key="1">
    <citation type="submission" date="2023-07" db="EMBL/GenBank/DDBJ databases">
        <title>Whole genome shotgun sequence of Streptomyces achromogenes subsp. rubradiris NBRC 14000.</title>
        <authorList>
            <person name="Komaki H."/>
            <person name="Tamura T."/>
        </authorList>
    </citation>
    <scope>NUCLEOTIDE SEQUENCE [LARGE SCALE GENOMIC DNA]</scope>
    <source>
        <strain evidence="4">NBRC 14000</strain>
    </source>
</reference>
<dbReference type="Gene3D" id="2.30.110.10">
    <property type="entry name" value="Electron Transport, Fmn-binding Protein, Chain A"/>
    <property type="match status" value="1"/>
</dbReference>
<gene>
    <name evidence="3" type="ORF">Srubr_80790</name>
</gene>
<evidence type="ECO:0000313" key="3">
    <source>
        <dbReference type="EMBL" id="GHI58233.1"/>
    </source>
</evidence>
<feature type="domain" description="Pyridoxamine 5'-phosphate oxidase N-terminal" evidence="2">
    <location>
        <begin position="10"/>
        <end position="124"/>
    </location>
</feature>
<name>A0ABQ3RQW1_STRRR</name>
<keyword evidence="4" id="KW-1185">Reference proteome</keyword>
<dbReference type="Pfam" id="PF01243">
    <property type="entry name" value="PNPOx_N"/>
    <property type="match status" value="1"/>
</dbReference>
<dbReference type="PANTHER" id="PTHR35176:SF6">
    <property type="entry name" value="HEME OXYGENASE HI_0854-RELATED"/>
    <property type="match status" value="1"/>
</dbReference>
<dbReference type="RefSeq" id="WP_189998001.1">
    <property type="nucleotide sequence ID" value="NZ_BNCB01000018.1"/>
</dbReference>
<organism evidence="3 4">
    <name type="scientific">Streptomyces rubradiris</name>
    <name type="common">Streptomyces achromogenes subsp. rubradiris</name>
    <dbReference type="NCBI Taxonomy" id="285531"/>
    <lineage>
        <taxon>Bacteria</taxon>
        <taxon>Bacillati</taxon>
        <taxon>Actinomycetota</taxon>
        <taxon>Actinomycetes</taxon>
        <taxon>Kitasatosporales</taxon>
        <taxon>Streptomycetaceae</taxon>
        <taxon>Streptomyces</taxon>
    </lineage>
</organism>